<dbReference type="SUPFAM" id="SSF63411">
    <property type="entry name" value="LuxS/MPP-like metallohydrolase"/>
    <property type="match status" value="4"/>
</dbReference>
<keyword evidence="7" id="KW-0645">Protease</keyword>
<dbReference type="OMA" id="FPFQVHY"/>
<keyword evidence="9" id="KW-0378">Hydrolase</keyword>
<comment type="function">
    <text evidence="15">Degrades mitochondrial transit peptides after their cleavage in the intermembrane space or in the matrix, and presequence peptides; clearance of these peptides is required to keep the presequence processing machinery running. Preferentially cleaves the N-terminal side of paired basic amino acid residues. Also degrades other unstructured peptides. May function as an ATP-dependent peptidase as opposed to a metalloendopeptidase.</text>
</comment>
<evidence type="ECO:0000256" key="8">
    <source>
        <dbReference type="ARBA" id="ARBA00022723"/>
    </source>
</evidence>
<evidence type="ECO:0000256" key="6">
    <source>
        <dbReference type="ARBA" id="ARBA00020167"/>
    </source>
</evidence>
<evidence type="ECO:0000256" key="3">
    <source>
        <dbReference type="ARBA" id="ARBA00004569"/>
    </source>
</evidence>
<accession>G0WEX9</accession>
<keyword evidence="11" id="KW-0809">Transit peptide</keyword>
<dbReference type="SMART" id="SM01264">
    <property type="entry name" value="M16C_associated"/>
    <property type="match status" value="1"/>
</dbReference>
<dbReference type="GO" id="GO:0004222">
    <property type="term" value="F:metalloendopeptidase activity"/>
    <property type="evidence" value="ECO:0007669"/>
    <property type="project" value="EnsemblFungi"/>
</dbReference>
<dbReference type="GO" id="GO:0034982">
    <property type="term" value="P:mitochondrial protein processing"/>
    <property type="evidence" value="ECO:0007669"/>
    <property type="project" value="EnsemblFungi"/>
</dbReference>
<sequence>MLRFQRFASGYAQASILRKYPVGGIIHGYEIKRAVPVPELKLTAVDLIHNQTGAKHLHIDRDDKNNVFSISFKTNPPNCTGVPHVLEHTTLCGSLKYPVRDPFFKMLNRSLANFMNAMTGHDYTFFPFSTTNAKDFENLRNVYLDATLNPLLKAEDFYQEGWRLENTDVNDPKSDLTFKGVVYNEMKGQVSNPNYYFWTKFQESIYPSLNNSGGDPTKITDLKYEDLLEFHHKNYHPSNSRTYTYGNLPLNDTLKSLHERFIGYGKRVQSANVATPQPLSNNRDIIMDGQFDFMLPPEIQLKTSMTWMCGSPDDYYETFLLKILGNLLLDGHSSKFYQRLIESNIGLDFSVNTGVESTTALNFFTVGVQGAKDLDLFKKTVLQTFESILNEDFDRKKIDAIIHQLELGKKDQKSDFGMQILYSIIPGWTNNLDPLNSLMVDELLARFREDLKKNGDKIFKNLLNKYIIGKPYHQFSMEGKEDFSNNLELEEEERLRSKVETLDAEDKDIIFKRGQALQTMQQKKEDVSCLPTLTIDDIPRNGDSYEVQKDATINYRLTDTNDITYIRAKRSLNDSIPLELYPYLPLFAESLTTLGTTTETYSDIEDSMRLYTGGVSANINVSSNPITLQPHLSFAFDGWALNSKANHIFDIWKKLLIETDFQKNSAKMKTLIKSLSSSNTSSVADSGHLYARGYASAGLNTTSAINETLSGIKQIQLISKLATYIDDEGLFQREVIDKMNLLKLYIINSRGLDFFVTTDTSVQNEEMKKEIQKFTAVLPSHPVRKFDKTSDCNLLPRADGVPTLITFPFQVHYTAQCLTGVPYTHEDGAPLQVLSNLLTFRHLHREVREKGGAYGGGATYSALPGIFSYYSYRDPQPLRSLDIFNKSAEYVLNGSKWVKNDLDEAKLTIFQQIDAPTSPKGEGITEFFSGVTDEMRQKRREQLLDVSLSDINRVAEKYLLSKNSSVAVVGPLIDGETVEPAWNIKTL</sequence>
<dbReference type="RefSeq" id="XP_003671583.1">
    <property type="nucleotide sequence ID" value="XM_003671535.1"/>
</dbReference>
<dbReference type="InterPro" id="IPR013578">
    <property type="entry name" value="Peptidase_M16C_assoc"/>
</dbReference>
<dbReference type="Gene3D" id="3.30.830.10">
    <property type="entry name" value="Metalloenzyme, LuxS/M16 peptidase-like"/>
    <property type="match status" value="4"/>
</dbReference>
<dbReference type="InterPro" id="IPR007863">
    <property type="entry name" value="Peptidase_M16_C"/>
</dbReference>
<dbReference type="AlphaFoldDB" id="G0WEX9"/>
<evidence type="ECO:0000259" key="16">
    <source>
        <dbReference type="SMART" id="SM01264"/>
    </source>
</evidence>
<proteinExistence type="inferred from homology"/>
<dbReference type="FunFam" id="3.30.830.10:FF:000013">
    <property type="entry name" value="Mitochondrial presequence protease"/>
    <property type="match status" value="1"/>
</dbReference>
<keyword evidence="10" id="KW-0862">Zinc</keyword>
<evidence type="ECO:0000256" key="11">
    <source>
        <dbReference type="ARBA" id="ARBA00022946"/>
    </source>
</evidence>
<dbReference type="GO" id="GO:0051603">
    <property type="term" value="P:proteolysis involved in protein catabolic process"/>
    <property type="evidence" value="ECO:0007669"/>
    <property type="project" value="EnsemblFungi"/>
</dbReference>
<dbReference type="GO" id="GO:0008270">
    <property type="term" value="F:zinc ion binding"/>
    <property type="evidence" value="ECO:0007669"/>
    <property type="project" value="EnsemblFungi"/>
</dbReference>
<dbReference type="InterPro" id="IPR055130">
    <property type="entry name" value="PreP_C"/>
</dbReference>
<reference evidence="17 18" key="1">
    <citation type="journal article" date="2011" name="Proc. Natl. Acad. Sci. U.S.A.">
        <title>Evolutionary erosion of yeast sex chromosomes by mating-type switching accidents.</title>
        <authorList>
            <person name="Gordon J.L."/>
            <person name="Armisen D."/>
            <person name="Proux-Wera E."/>
            <person name="Oheigeartaigh S.S."/>
            <person name="Byrne K.P."/>
            <person name="Wolfe K.H."/>
        </authorList>
    </citation>
    <scope>NUCLEOTIDE SEQUENCE [LARGE SCALE GENOMIC DNA]</scope>
    <source>
        <strain evidence="18">ATCC 10597 / BCRC 20456 / CBS 421 / NBRC 0211 / NRRL Y-12639</strain>
    </source>
</reference>
<gene>
    <name evidence="17" type="primary">NDAI0H01660</name>
    <name evidence="17" type="ordered locus">NDAI_0H01660</name>
</gene>
<comment type="similarity">
    <text evidence="4">Belongs to the peptidase M16 family. PreP subfamily.</text>
</comment>
<dbReference type="PANTHER" id="PTHR43016">
    <property type="entry name" value="PRESEQUENCE PROTEASE"/>
    <property type="match status" value="1"/>
</dbReference>
<dbReference type="FunFam" id="3.30.830.10:FF:000009">
    <property type="entry name" value="Presequence protease, mitochondrial"/>
    <property type="match status" value="1"/>
</dbReference>
<dbReference type="Proteomes" id="UP000000689">
    <property type="component" value="Chromosome 8"/>
</dbReference>
<comment type="cofactor">
    <cofactor evidence="1">
        <name>Zn(2+)</name>
        <dbReference type="ChEBI" id="CHEBI:29105"/>
    </cofactor>
</comment>
<feature type="domain" description="Peptidase M16C associated" evidence="16">
    <location>
        <begin position="477"/>
        <end position="721"/>
    </location>
</feature>
<dbReference type="Pfam" id="PF05193">
    <property type="entry name" value="Peptidase_M16_C"/>
    <property type="match status" value="1"/>
</dbReference>
<keyword evidence="18" id="KW-1185">Reference proteome</keyword>
<evidence type="ECO:0000256" key="7">
    <source>
        <dbReference type="ARBA" id="ARBA00022670"/>
    </source>
</evidence>
<dbReference type="MEROPS" id="M16.013"/>
<keyword evidence="8" id="KW-0479">Metal-binding</keyword>
<dbReference type="HOGENOM" id="CLU_009165_0_0_1"/>
<evidence type="ECO:0000256" key="1">
    <source>
        <dbReference type="ARBA" id="ARBA00001947"/>
    </source>
</evidence>
<dbReference type="eggNOG" id="KOG2019">
    <property type="taxonomic scope" value="Eukaryota"/>
</dbReference>
<evidence type="ECO:0000313" key="17">
    <source>
        <dbReference type="EMBL" id="CCD26340.1"/>
    </source>
</evidence>
<dbReference type="GeneID" id="11495871"/>
<dbReference type="STRING" id="1071378.G0WEX9"/>
<evidence type="ECO:0000313" key="18">
    <source>
        <dbReference type="Proteomes" id="UP000000689"/>
    </source>
</evidence>
<organism evidence="17 18">
    <name type="scientific">Naumovozyma dairenensis (strain ATCC 10597 / BCRC 20456 / CBS 421 / NBRC 0211 / NRRL Y-12639)</name>
    <name type="common">Saccharomyces dairenensis</name>
    <dbReference type="NCBI Taxonomy" id="1071378"/>
    <lineage>
        <taxon>Eukaryota</taxon>
        <taxon>Fungi</taxon>
        <taxon>Dikarya</taxon>
        <taxon>Ascomycota</taxon>
        <taxon>Saccharomycotina</taxon>
        <taxon>Saccharomycetes</taxon>
        <taxon>Saccharomycetales</taxon>
        <taxon>Saccharomycetaceae</taxon>
        <taxon>Naumovozyma</taxon>
    </lineage>
</organism>
<evidence type="ECO:0000256" key="12">
    <source>
        <dbReference type="ARBA" id="ARBA00023049"/>
    </source>
</evidence>
<evidence type="ECO:0000256" key="4">
    <source>
        <dbReference type="ARBA" id="ARBA00007575"/>
    </source>
</evidence>
<dbReference type="KEGG" id="ndi:NDAI_0H01660"/>
<dbReference type="FunFam" id="3.30.830.10:FF:000011">
    <property type="entry name" value="Presequence protease, mitochondrial"/>
    <property type="match status" value="1"/>
</dbReference>
<comment type="subunit">
    <text evidence="5">Monomer and homodimer; homodimerization is induced by binding of the substrate.</text>
</comment>
<evidence type="ECO:0000256" key="9">
    <source>
        <dbReference type="ARBA" id="ARBA00022801"/>
    </source>
</evidence>
<dbReference type="Pfam" id="PF22516">
    <property type="entry name" value="PreP_C"/>
    <property type="match status" value="1"/>
</dbReference>
<evidence type="ECO:0000256" key="5">
    <source>
        <dbReference type="ARBA" id="ARBA00011853"/>
    </source>
</evidence>
<name>G0WEX9_NAUDC</name>
<dbReference type="Pfam" id="PF08367">
    <property type="entry name" value="M16C_assoc"/>
    <property type="match status" value="1"/>
</dbReference>
<keyword evidence="13" id="KW-0496">Mitochondrion</keyword>
<evidence type="ECO:0000256" key="15">
    <source>
        <dbReference type="ARBA" id="ARBA00045897"/>
    </source>
</evidence>
<dbReference type="OrthoDB" id="10250783at2759"/>
<dbReference type="PANTHER" id="PTHR43016:SF13">
    <property type="entry name" value="PRESEQUENCE PROTEASE, MITOCHONDRIAL"/>
    <property type="match status" value="1"/>
</dbReference>
<keyword evidence="12" id="KW-0482">Metalloprotease</keyword>
<evidence type="ECO:0000256" key="10">
    <source>
        <dbReference type="ARBA" id="ARBA00022833"/>
    </source>
</evidence>
<evidence type="ECO:0000256" key="2">
    <source>
        <dbReference type="ARBA" id="ARBA00004305"/>
    </source>
</evidence>
<dbReference type="GO" id="GO:0005759">
    <property type="term" value="C:mitochondrial matrix"/>
    <property type="evidence" value="ECO:0007669"/>
    <property type="project" value="UniProtKB-SubCell"/>
</dbReference>
<comment type="subcellular location">
    <subcellularLocation>
        <location evidence="3">Mitochondrion intermembrane space</location>
    </subcellularLocation>
    <subcellularLocation>
        <location evidence="2">Mitochondrion matrix</location>
    </subcellularLocation>
</comment>
<evidence type="ECO:0000256" key="14">
    <source>
        <dbReference type="ARBA" id="ARBA00034552"/>
    </source>
</evidence>
<dbReference type="EMBL" id="HE580274">
    <property type="protein sequence ID" value="CCD26340.1"/>
    <property type="molecule type" value="Genomic_DNA"/>
</dbReference>
<dbReference type="InterPro" id="IPR011249">
    <property type="entry name" value="Metalloenz_LuxS/M16"/>
</dbReference>
<dbReference type="GO" id="GO:0004176">
    <property type="term" value="F:ATP-dependent peptidase activity"/>
    <property type="evidence" value="ECO:0007669"/>
    <property type="project" value="EnsemblFungi"/>
</dbReference>
<evidence type="ECO:0000256" key="13">
    <source>
        <dbReference type="ARBA" id="ARBA00023128"/>
    </source>
</evidence>
<dbReference type="GO" id="GO:0005758">
    <property type="term" value="C:mitochondrial intermembrane space"/>
    <property type="evidence" value="ECO:0007669"/>
    <property type="project" value="UniProtKB-SubCell"/>
</dbReference>
<protein>
    <recommendedName>
        <fullName evidence="6">Presequence protease, mitochondrial</fullName>
    </recommendedName>
    <alternativeName>
        <fullName evidence="14">Pitrilysin metalloproteinase</fullName>
    </alternativeName>
</protein>